<evidence type="ECO:0000313" key="3">
    <source>
        <dbReference type="Proteomes" id="UP000295388"/>
    </source>
</evidence>
<dbReference type="SUPFAM" id="SSF53335">
    <property type="entry name" value="S-adenosyl-L-methionine-dependent methyltransferases"/>
    <property type="match status" value="1"/>
</dbReference>
<dbReference type="EMBL" id="SNWQ01000037">
    <property type="protein sequence ID" value="TDO30588.1"/>
    <property type="molecule type" value="Genomic_DNA"/>
</dbReference>
<dbReference type="GO" id="GO:0008757">
    <property type="term" value="F:S-adenosylmethionine-dependent methyltransferase activity"/>
    <property type="evidence" value="ECO:0007669"/>
    <property type="project" value="InterPro"/>
</dbReference>
<evidence type="ECO:0000259" key="1">
    <source>
        <dbReference type="Pfam" id="PF08241"/>
    </source>
</evidence>
<keyword evidence="3" id="KW-1185">Reference proteome</keyword>
<name>A0A4V3C5N3_9ACTN</name>
<dbReference type="GO" id="GO:0032259">
    <property type="term" value="P:methylation"/>
    <property type="evidence" value="ECO:0007669"/>
    <property type="project" value="UniProtKB-KW"/>
</dbReference>
<organism evidence="2 3">
    <name type="scientific">Kribbella caucasensis</name>
    <dbReference type="NCBI Taxonomy" id="2512215"/>
    <lineage>
        <taxon>Bacteria</taxon>
        <taxon>Bacillati</taxon>
        <taxon>Actinomycetota</taxon>
        <taxon>Actinomycetes</taxon>
        <taxon>Propionibacteriales</taxon>
        <taxon>Kribbellaceae</taxon>
        <taxon>Kribbella</taxon>
    </lineage>
</organism>
<dbReference type="Gene3D" id="3.40.50.150">
    <property type="entry name" value="Vaccinia Virus protein VP39"/>
    <property type="match status" value="1"/>
</dbReference>
<dbReference type="Proteomes" id="UP000295388">
    <property type="component" value="Unassembled WGS sequence"/>
</dbReference>
<accession>A0A4V3C5N3</accession>
<dbReference type="Pfam" id="PF08241">
    <property type="entry name" value="Methyltransf_11"/>
    <property type="match status" value="1"/>
</dbReference>
<dbReference type="InterPro" id="IPR013216">
    <property type="entry name" value="Methyltransf_11"/>
</dbReference>
<dbReference type="AlphaFoldDB" id="A0A4V3C5N3"/>
<keyword evidence="2" id="KW-0808">Transferase</keyword>
<gene>
    <name evidence="2" type="ORF">EV643_13715</name>
</gene>
<comment type="caution">
    <text evidence="2">The sequence shown here is derived from an EMBL/GenBank/DDBJ whole genome shotgun (WGS) entry which is preliminary data.</text>
</comment>
<dbReference type="InterPro" id="IPR029063">
    <property type="entry name" value="SAM-dependent_MTases_sf"/>
</dbReference>
<dbReference type="InterPro" id="IPR050508">
    <property type="entry name" value="Methyltransf_Superfamily"/>
</dbReference>
<dbReference type="CDD" id="cd02440">
    <property type="entry name" value="AdoMet_MTases"/>
    <property type="match status" value="1"/>
</dbReference>
<feature type="domain" description="Methyltransferase type 11" evidence="1">
    <location>
        <begin position="28"/>
        <end position="117"/>
    </location>
</feature>
<evidence type="ECO:0000313" key="2">
    <source>
        <dbReference type="EMBL" id="TDO30588.1"/>
    </source>
</evidence>
<sequence>MGVHAFGTDPRGWFAWLAERVVAQGDVLEVGAGTGKLWAELPHEGARLTLTDFSPAMCEELRKVPGAEVRQCDATELPFGDGTFDVVIANHMLYHLDDPTAALREFARVLRNGGRLVAAVNGRDHMQELRDLGPAIGRPAMLRGLTMNDFTAETGGEIVGGYFAEVRVERYPCNLVIPSPEPVLDYLGSLTEEPLTAEEESAVRELVQAKIDADGHFFVRKHTVLITATH</sequence>
<reference evidence="2 3" key="1">
    <citation type="submission" date="2019-03" db="EMBL/GenBank/DDBJ databases">
        <title>Genomic Encyclopedia of Type Strains, Phase III (KMG-III): the genomes of soil and plant-associated and newly described type strains.</title>
        <authorList>
            <person name="Whitman W."/>
        </authorList>
    </citation>
    <scope>NUCLEOTIDE SEQUENCE [LARGE SCALE GENOMIC DNA]</scope>
    <source>
        <strain evidence="2 3">VKM Ac-2527</strain>
    </source>
</reference>
<dbReference type="PANTHER" id="PTHR42912">
    <property type="entry name" value="METHYLTRANSFERASE"/>
    <property type="match status" value="1"/>
</dbReference>
<protein>
    <submittedName>
        <fullName evidence="2">Methyltransferase family protein</fullName>
    </submittedName>
</protein>
<proteinExistence type="predicted"/>
<keyword evidence="2" id="KW-0489">Methyltransferase</keyword>